<name>A0A815K4X3_ADIRI</name>
<evidence type="ECO:0000313" key="2">
    <source>
        <dbReference type="EMBL" id="CAF1415133.1"/>
    </source>
</evidence>
<protein>
    <submittedName>
        <fullName evidence="1">Uncharacterized protein</fullName>
    </submittedName>
</protein>
<comment type="caution">
    <text evidence="1">The sequence shown here is derived from an EMBL/GenBank/DDBJ whole genome shotgun (WGS) entry which is preliminary data.</text>
</comment>
<evidence type="ECO:0000313" key="3">
    <source>
        <dbReference type="Proteomes" id="UP000663828"/>
    </source>
</evidence>
<reference evidence="1" key="1">
    <citation type="submission" date="2021-02" db="EMBL/GenBank/DDBJ databases">
        <authorList>
            <person name="Nowell W R."/>
        </authorList>
    </citation>
    <scope>NUCLEOTIDE SEQUENCE</scope>
</reference>
<dbReference type="InterPro" id="IPR011042">
    <property type="entry name" value="6-blade_b-propeller_TolB-like"/>
</dbReference>
<dbReference type="AlphaFoldDB" id="A0A815K4X3"/>
<dbReference type="EMBL" id="CAJNOR010003219">
    <property type="protein sequence ID" value="CAF1390869.1"/>
    <property type="molecule type" value="Genomic_DNA"/>
</dbReference>
<dbReference type="SUPFAM" id="SSF101898">
    <property type="entry name" value="NHL repeat"/>
    <property type="match status" value="1"/>
</dbReference>
<accession>A0A815K4X3</accession>
<gene>
    <name evidence="2" type="ORF">EDS130_LOCUS37031</name>
    <name evidence="1" type="ORF">XAT740_LOCUS33594</name>
</gene>
<evidence type="ECO:0000313" key="1">
    <source>
        <dbReference type="EMBL" id="CAF1390869.1"/>
    </source>
</evidence>
<organism evidence="1 3">
    <name type="scientific">Adineta ricciae</name>
    <name type="common">Rotifer</name>
    <dbReference type="NCBI Taxonomy" id="249248"/>
    <lineage>
        <taxon>Eukaryota</taxon>
        <taxon>Metazoa</taxon>
        <taxon>Spiralia</taxon>
        <taxon>Gnathifera</taxon>
        <taxon>Rotifera</taxon>
        <taxon>Eurotatoria</taxon>
        <taxon>Bdelloidea</taxon>
        <taxon>Adinetida</taxon>
        <taxon>Adinetidae</taxon>
        <taxon>Adineta</taxon>
    </lineage>
</organism>
<dbReference type="Proteomes" id="UP000663828">
    <property type="component" value="Unassembled WGS sequence"/>
</dbReference>
<dbReference type="Gene3D" id="2.120.10.30">
    <property type="entry name" value="TolB, C-terminal domain"/>
    <property type="match status" value="1"/>
</dbReference>
<keyword evidence="3" id="KW-1185">Reference proteome</keyword>
<proteinExistence type="predicted"/>
<dbReference type="OrthoDB" id="342730at2759"/>
<sequence>MEVKTQCASLFVASSGYLYCSSVLEDIVWKTPVDNEMEMMVVAGTGRDGSSDIELDDPEGIFVDTDCDLSSDITIGLSQPHSVILDAYNYLFIPDGGNNRIVASGLNGFRCLVGCDGGGTRSHQLKSPQRFRFDIYGNLFVVDKGNSRIQKFDLLEDSCVDVPTTIRATFSSTFLTEDHGRFAHAPFYSSAFFYEAIEIFVSQNGFYILIGVSNIELYGYVYKDRFHPFDPTSRERCSNDRFEFTLELHVYTKYILVITTYNPFVTGPFSITVFG</sequence>
<dbReference type="EMBL" id="CAJNOJ010000356">
    <property type="protein sequence ID" value="CAF1415133.1"/>
    <property type="molecule type" value="Genomic_DNA"/>
</dbReference>
<dbReference type="Proteomes" id="UP000663852">
    <property type="component" value="Unassembled WGS sequence"/>
</dbReference>